<feature type="compositionally biased region" description="Basic residues" evidence="1">
    <location>
        <begin position="1"/>
        <end position="15"/>
    </location>
</feature>
<feature type="region of interest" description="Disordered" evidence="1">
    <location>
        <begin position="1"/>
        <end position="36"/>
    </location>
</feature>
<dbReference type="EMBL" id="JBHILJ010000001">
    <property type="protein sequence ID" value="MFB5735115.1"/>
    <property type="molecule type" value="Genomic_DNA"/>
</dbReference>
<name>A0A2M9ZFA4_9LEPT</name>
<evidence type="ECO:0000313" key="5">
    <source>
        <dbReference type="Proteomes" id="UP001580391"/>
    </source>
</evidence>
<dbReference type="AlphaFoldDB" id="A0A2M9ZFA4"/>
<dbReference type="Proteomes" id="UP000231912">
    <property type="component" value="Unassembled WGS sequence"/>
</dbReference>
<reference evidence="3 4" key="1">
    <citation type="submission" date="2017-07" db="EMBL/GenBank/DDBJ databases">
        <title>Leptospira spp. isolated from tropical soils.</title>
        <authorList>
            <person name="Thibeaux R."/>
            <person name="Iraola G."/>
            <person name="Ferres I."/>
            <person name="Bierque E."/>
            <person name="Girault D."/>
            <person name="Soupe-Gilbert M.-E."/>
            <person name="Picardeau M."/>
            <person name="Goarant C."/>
        </authorList>
    </citation>
    <scope>NUCLEOTIDE SEQUENCE [LARGE SCALE GENOMIC DNA]</scope>
    <source>
        <strain evidence="3 4">FH2-C-A2</strain>
    </source>
</reference>
<evidence type="ECO:0000313" key="4">
    <source>
        <dbReference type="Proteomes" id="UP000231912"/>
    </source>
</evidence>
<dbReference type="EMBL" id="NPDT01000001">
    <property type="protein sequence ID" value="PJZ67072.1"/>
    <property type="molecule type" value="Genomic_DNA"/>
</dbReference>
<dbReference type="RefSeq" id="WP_016546243.1">
    <property type="nucleotide sequence ID" value="NZ_JBHILI010000003.1"/>
</dbReference>
<evidence type="ECO:0000313" key="2">
    <source>
        <dbReference type="EMBL" id="MFB5735115.1"/>
    </source>
</evidence>
<reference evidence="2 5" key="2">
    <citation type="submission" date="2024-09" db="EMBL/GenBank/DDBJ databases">
        <title>Taxonomic and Genotyping Characterization of Leptospira Strains isolated from Multiple Sources in Colombia highlights the importance of intermediate species.</title>
        <authorList>
            <person name="Torres Higuera L."/>
            <person name="Rojas Tapias D."/>
            <person name="Jimenez Velasquez S."/>
            <person name="Renjifo Ibanez C."/>
        </authorList>
    </citation>
    <scope>NUCLEOTIDE SEQUENCE [LARGE SCALE GENOMIC DNA]</scope>
    <source>
        <strain evidence="2 5">Lep080</strain>
    </source>
</reference>
<organism evidence="3 4">
    <name type="scientific">Leptospira wolffii</name>
    <dbReference type="NCBI Taxonomy" id="409998"/>
    <lineage>
        <taxon>Bacteria</taxon>
        <taxon>Pseudomonadati</taxon>
        <taxon>Spirochaetota</taxon>
        <taxon>Spirochaetia</taxon>
        <taxon>Leptospirales</taxon>
        <taxon>Leptospiraceae</taxon>
        <taxon>Leptospira</taxon>
    </lineage>
</organism>
<proteinExistence type="predicted"/>
<comment type="caution">
    <text evidence="3">The sequence shown here is derived from an EMBL/GenBank/DDBJ whole genome shotgun (WGS) entry which is preliminary data.</text>
</comment>
<evidence type="ECO:0000256" key="1">
    <source>
        <dbReference type="SAM" id="MobiDB-lite"/>
    </source>
</evidence>
<evidence type="ECO:0000313" key="3">
    <source>
        <dbReference type="EMBL" id="PJZ67072.1"/>
    </source>
</evidence>
<protein>
    <submittedName>
        <fullName evidence="3">Uncharacterized protein</fullName>
    </submittedName>
</protein>
<keyword evidence="5" id="KW-1185">Reference proteome</keyword>
<sequence>MVLKKKSKPGAKKSKVKDTPPRKSSGKHGAIPRENDVKMSEMVDLAAEMFVQTLEISTKIPKKLRDRLIRQVKQAAKTTLS</sequence>
<accession>A0A2M9ZFA4</accession>
<dbReference type="Proteomes" id="UP001580391">
    <property type="component" value="Unassembled WGS sequence"/>
</dbReference>
<gene>
    <name evidence="2" type="ORF">ACE5IX_01230</name>
    <name evidence="3" type="ORF">CH371_03070</name>
</gene>